<feature type="transmembrane region" description="Helical" evidence="2">
    <location>
        <begin position="354"/>
        <end position="371"/>
    </location>
</feature>
<accession>A0A163JHR8</accession>
<feature type="transmembrane region" description="Helical" evidence="2">
    <location>
        <begin position="65"/>
        <end position="82"/>
    </location>
</feature>
<feature type="transmembrane region" description="Helical" evidence="2">
    <location>
        <begin position="314"/>
        <end position="334"/>
    </location>
</feature>
<feature type="transmembrane region" description="Helical" evidence="2">
    <location>
        <begin position="502"/>
        <end position="524"/>
    </location>
</feature>
<dbReference type="AlphaFoldDB" id="A0A163JHR8"/>
<dbReference type="InParanoid" id="A0A163JHR8"/>
<evidence type="ECO:0000256" key="1">
    <source>
        <dbReference type="SAM" id="MobiDB-lite"/>
    </source>
</evidence>
<feature type="transmembrane region" description="Helical" evidence="2">
    <location>
        <begin position="430"/>
        <end position="448"/>
    </location>
</feature>
<keyword evidence="2" id="KW-0472">Membrane</keyword>
<protein>
    <recommendedName>
        <fullName evidence="7">Protein YTP1-like C-terminal domain-containing protein</fullName>
    </recommendedName>
</protein>
<feature type="region of interest" description="Disordered" evidence="1">
    <location>
        <begin position="136"/>
        <end position="176"/>
    </location>
</feature>
<dbReference type="PANTHER" id="PTHR31685:SF3">
    <property type="entry name" value="INTEGRAL MEMBRANE PROTEIN (AFU_ORTHOLOGUE AFUA_6G12730)"/>
    <property type="match status" value="1"/>
</dbReference>
<dbReference type="EMBL" id="LT553527">
    <property type="protein sequence ID" value="SAM01386.1"/>
    <property type="molecule type" value="Genomic_DNA"/>
</dbReference>
<dbReference type="Gene3D" id="1.20.120.1770">
    <property type="match status" value="1"/>
</dbReference>
<sequence>MPMEDPPLPAFNATGEEPMSYALLPQNKGYFYTHVAFMVIAFWILMPMGVMFGIARSSLHVPTQIIAFMTSLVGYFFGHLYAHNTPHLYTGNVHHKLGWIIFLFLVAQMAVGVVRKIANAVGKTQSNHLYESLAEENMTASRQQEDSQSEGSMETLQNNNHLDRFPPSPPPAKEVDDDNNVAQLLLDEEDDDGHDSVIQDDKRPSLWMRAIHTVLPYIPRFVKTLFVRTAYNPFTKTICRYLHSILGRVFVVLIFTQTLSGLVVYHGVCRSWAIFGCVAHLIKGGIFFFYGILTFGRYLGAFAEKGWAWNRVDGGSKFSFEFIECALIFTYGITNTWMEHFGKDATWDHKDFEHASLAFMWWWCGLVGLLVESRSLRRLLERSALTAPLDMPRHEPRQTYSLNPFPAMTLLLTGISMGNHHQETKYSTNVHYMWGLLLGLAALCRMGTYITFFRNTPTSIKPSRPPTELMGSFCLIAGSILFMASNSGTMTWMRRLEVDSMFMMNVCVALTSLTLTYVAALMILKAWAAKREQRKKVPRVPSGVSIHYRHHHDDRFVGQDT</sequence>
<feature type="transmembrane region" description="Helical" evidence="2">
    <location>
        <begin position="469"/>
        <end position="490"/>
    </location>
</feature>
<dbReference type="Pfam" id="PF10348">
    <property type="entry name" value="DUF2427"/>
    <property type="match status" value="1"/>
</dbReference>
<gene>
    <name evidence="5" type="primary">ABSGL_07127.1 scaffold 8717</name>
</gene>
<feature type="compositionally biased region" description="Polar residues" evidence="1">
    <location>
        <begin position="149"/>
        <end position="160"/>
    </location>
</feature>
<feature type="transmembrane region" description="Helical" evidence="2">
    <location>
        <begin position="272"/>
        <end position="293"/>
    </location>
</feature>
<feature type="transmembrane region" description="Helical" evidence="2">
    <location>
        <begin position="29"/>
        <end position="53"/>
    </location>
</feature>
<feature type="domain" description="Protein YTP1-like C-terminal" evidence="4">
    <location>
        <begin position="254"/>
        <end position="525"/>
    </location>
</feature>
<dbReference type="PANTHER" id="PTHR31685">
    <property type="entry name" value="INTEGRAL MEMBRANE PROTEIN (AFU_ORTHOLOGUE AFUA_6G12730)-RELATED"/>
    <property type="match status" value="1"/>
</dbReference>
<name>A0A163JHR8_ABSGL</name>
<dbReference type="OrthoDB" id="4005299at2759"/>
<evidence type="ECO:0000259" key="3">
    <source>
        <dbReference type="Pfam" id="PF10348"/>
    </source>
</evidence>
<organism evidence="5">
    <name type="scientific">Absidia glauca</name>
    <name type="common">Pin mould</name>
    <dbReference type="NCBI Taxonomy" id="4829"/>
    <lineage>
        <taxon>Eukaryota</taxon>
        <taxon>Fungi</taxon>
        <taxon>Fungi incertae sedis</taxon>
        <taxon>Mucoromycota</taxon>
        <taxon>Mucoromycotina</taxon>
        <taxon>Mucoromycetes</taxon>
        <taxon>Mucorales</taxon>
        <taxon>Cunninghamellaceae</taxon>
        <taxon>Absidia</taxon>
    </lineage>
</organism>
<evidence type="ECO:0000259" key="4">
    <source>
        <dbReference type="Pfam" id="PF10355"/>
    </source>
</evidence>
<dbReference type="CDD" id="cd08760">
    <property type="entry name" value="Cyt_b561_FRRS1_like"/>
    <property type="match status" value="1"/>
</dbReference>
<feature type="transmembrane region" description="Helical" evidence="2">
    <location>
        <begin position="245"/>
        <end position="266"/>
    </location>
</feature>
<dbReference type="FunCoup" id="A0A163JHR8">
    <property type="interactions" value="36"/>
</dbReference>
<evidence type="ECO:0000256" key="2">
    <source>
        <dbReference type="SAM" id="Phobius"/>
    </source>
</evidence>
<dbReference type="OMA" id="WAGCFGE"/>
<keyword evidence="6" id="KW-1185">Reference proteome</keyword>
<dbReference type="Proteomes" id="UP000078561">
    <property type="component" value="Unassembled WGS sequence"/>
</dbReference>
<keyword evidence="2" id="KW-1133">Transmembrane helix</keyword>
<dbReference type="STRING" id="4829.A0A163JHR8"/>
<keyword evidence="2" id="KW-0812">Transmembrane</keyword>
<feature type="transmembrane region" description="Helical" evidence="2">
    <location>
        <begin position="97"/>
        <end position="114"/>
    </location>
</feature>
<evidence type="ECO:0008006" key="7">
    <source>
        <dbReference type="Google" id="ProtNLM"/>
    </source>
</evidence>
<proteinExistence type="predicted"/>
<feature type="domain" description="DUF2427" evidence="3">
    <location>
        <begin position="18"/>
        <end position="117"/>
    </location>
</feature>
<reference evidence="5" key="1">
    <citation type="submission" date="2016-04" db="EMBL/GenBank/DDBJ databases">
        <authorList>
            <person name="Evans L.H."/>
            <person name="Alamgir A."/>
            <person name="Owens N."/>
            <person name="Weber N.D."/>
            <person name="Virtaneva K."/>
            <person name="Barbian K."/>
            <person name="Babar A."/>
            <person name="Rosenke K."/>
        </authorList>
    </citation>
    <scope>NUCLEOTIDE SEQUENCE [LARGE SCALE GENOMIC DNA]</scope>
    <source>
        <strain evidence="5">CBS 101.48</strain>
    </source>
</reference>
<evidence type="ECO:0000313" key="5">
    <source>
        <dbReference type="EMBL" id="SAM01386.1"/>
    </source>
</evidence>
<dbReference type="Pfam" id="PF10355">
    <property type="entry name" value="Ytp1"/>
    <property type="match status" value="1"/>
</dbReference>
<dbReference type="InterPro" id="IPR018825">
    <property type="entry name" value="DUF2427"/>
</dbReference>
<evidence type="ECO:0000313" key="6">
    <source>
        <dbReference type="Proteomes" id="UP000078561"/>
    </source>
</evidence>
<dbReference type="InterPro" id="IPR018827">
    <property type="entry name" value="YTP1_C"/>
</dbReference>